<proteinExistence type="predicted"/>
<name>A0A803PSY1_CANSA</name>
<dbReference type="EnsemblPlants" id="evm.model.06.1059">
    <property type="protein sequence ID" value="cds.evm.model.06.1059"/>
    <property type="gene ID" value="evm.TU.06.1059"/>
</dbReference>
<keyword evidence="3" id="KW-1185">Reference proteome</keyword>
<dbReference type="Gramene" id="evm.model.06.1059">
    <property type="protein sequence ID" value="cds.evm.model.06.1059"/>
    <property type="gene ID" value="evm.TU.06.1059"/>
</dbReference>
<dbReference type="AlphaFoldDB" id="A0A803PSY1"/>
<protein>
    <submittedName>
        <fullName evidence="2">Uncharacterized protein</fullName>
    </submittedName>
</protein>
<accession>A0A803PSY1</accession>
<dbReference type="EMBL" id="UZAU01000588">
    <property type="status" value="NOT_ANNOTATED_CDS"/>
    <property type="molecule type" value="Genomic_DNA"/>
</dbReference>
<organism evidence="2 3">
    <name type="scientific">Cannabis sativa</name>
    <name type="common">Hemp</name>
    <name type="synonym">Marijuana</name>
    <dbReference type="NCBI Taxonomy" id="3483"/>
    <lineage>
        <taxon>Eukaryota</taxon>
        <taxon>Viridiplantae</taxon>
        <taxon>Streptophyta</taxon>
        <taxon>Embryophyta</taxon>
        <taxon>Tracheophyta</taxon>
        <taxon>Spermatophyta</taxon>
        <taxon>Magnoliopsida</taxon>
        <taxon>eudicotyledons</taxon>
        <taxon>Gunneridae</taxon>
        <taxon>Pentapetalae</taxon>
        <taxon>rosids</taxon>
        <taxon>fabids</taxon>
        <taxon>Rosales</taxon>
        <taxon>Cannabaceae</taxon>
        <taxon>Cannabis</taxon>
    </lineage>
</organism>
<sequence length="87" mass="9205">MCPAGPVSVHLKRQVAEDLTSGVVKSRFGNPESRSSREGLVRRSGLALLVRPPLTESRLGEKLSSSEVNQPSNAAASGPVRLAIRAN</sequence>
<dbReference type="Proteomes" id="UP000596661">
    <property type="component" value="Chromosome 6"/>
</dbReference>
<evidence type="ECO:0000256" key="1">
    <source>
        <dbReference type="SAM" id="MobiDB-lite"/>
    </source>
</evidence>
<reference evidence="2" key="2">
    <citation type="submission" date="2021-03" db="UniProtKB">
        <authorList>
            <consortium name="EnsemblPlants"/>
        </authorList>
    </citation>
    <scope>IDENTIFICATION</scope>
</reference>
<evidence type="ECO:0000313" key="3">
    <source>
        <dbReference type="Proteomes" id="UP000596661"/>
    </source>
</evidence>
<reference evidence="2" key="1">
    <citation type="submission" date="2018-11" db="EMBL/GenBank/DDBJ databases">
        <authorList>
            <person name="Grassa J C."/>
        </authorList>
    </citation>
    <scope>NUCLEOTIDE SEQUENCE [LARGE SCALE GENOMIC DNA]</scope>
</reference>
<feature type="compositionally biased region" description="Polar residues" evidence="1">
    <location>
        <begin position="63"/>
        <end position="75"/>
    </location>
</feature>
<feature type="region of interest" description="Disordered" evidence="1">
    <location>
        <begin position="58"/>
        <end position="87"/>
    </location>
</feature>
<evidence type="ECO:0000313" key="2">
    <source>
        <dbReference type="EnsemblPlants" id="cds.evm.model.06.1059"/>
    </source>
</evidence>